<dbReference type="Proteomes" id="UP000319931">
    <property type="component" value="Unassembled WGS sequence"/>
</dbReference>
<name>A0A502FZJ9_9SPHN</name>
<dbReference type="EMBL" id="RCZC01000002">
    <property type="protein sequence ID" value="TPG55077.1"/>
    <property type="molecule type" value="Genomic_DNA"/>
</dbReference>
<dbReference type="AlphaFoldDB" id="A0A502FZJ9"/>
<organism evidence="1 2">
    <name type="scientific">Sphingomonas glacialis</name>
    <dbReference type="NCBI Taxonomy" id="658225"/>
    <lineage>
        <taxon>Bacteria</taxon>
        <taxon>Pseudomonadati</taxon>
        <taxon>Pseudomonadota</taxon>
        <taxon>Alphaproteobacteria</taxon>
        <taxon>Sphingomonadales</taxon>
        <taxon>Sphingomonadaceae</taxon>
        <taxon>Sphingomonas</taxon>
    </lineage>
</organism>
<keyword evidence="2" id="KW-1185">Reference proteome</keyword>
<evidence type="ECO:0000313" key="1">
    <source>
        <dbReference type="EMBL" id="TPG55077.1"/>
    </source>
</evidence>
<evidence type="ECO:0000313" key="2">
    <source>
        <dbReference type="Proteomes" id="UP000319931"/>
    </source>
</evidence>
<protein>
    <submittedName>
        <fullName evidence="1">Uncharacterized protein</fullName>
    </submittedName>
</protein>
<gene>
    <name evidence="1" type="ORF">EAH76_10925</name>
</gene>
<sequence>METGRYVKMPRSTESRHRYVPWGSHEMSQEALTAFGRADALQSALGLTPAVGVKIAAIISFAGGIEYHLERALWRIRGIDPKGTKPDTDARMITDLITMLESAAAAQADGERQLLQLWCAAARSGFTIRHNIAHGVPMRIGGALAYMRNPRWEGEQRKREFGDFWAEDNTLDLVREAMATLLRIIATLSKDDDLSAVATQPALRALRAARSVLGEFASQTYNPSYEKY</sequence>
<reference evidence="1 2" key="1">
    <citation type="journal article" date="2019" name="Environ. Microbiol.">
        <title>Species interactions and distinct microbial communities in high Arctic permafrost affected cryosols are associated with the CH4 and CO2 gas fluxes.</title>
        <authorList>
            <person name="Altshuler I."/>
            <person name="Hamel J."/>
            <person name="Turney S."/>
            <person name="Magnuson E."/>
            <person name="Levesque R."/>
            <person name="Greer C."/>
            <person name="Whyte L.G."/>
        </authorList>
    </citation>
    <scope>NUCLEOTIDE SEQUENCE [LARGE SCALE GENOMIC DNA]</scope>
    <source>
        <strain evidence="1 2">E6.1</strain>
    </source>
</reference>
<accession>A0A502FZJ9</accession>
<proteinExistence type="predicted"/>
<comment type="caution">
    <text evidence="1">The sequence shown here is derived from an EMBL/GenBank/DDBJ whole genome shotgun (WGS) entry which is preliminary data.</text>
</comment>